<accession>A0A6H2A556</accession>
<dbReference type="AlphaFoldDB" id="A0A6H2A556"/>
<feature type="domain" description="Helix-turn-helix" evidence="1">
    <location>
        <begin position="26"/>
        <end position="68"/>
    </location>
</feature>
<evidence type="ECO:0000259" key="1">
    <source>
        <dbReference type="Pfam" id="PF12728"/>
    </source>
</evidence>
<evidence type="ECO:0000313" key="2">
    <source>
        <dbReference type="EMBL" id="QJA54665.1"/>
    </source>
</evidence>
<sequence>MAEEKVPVEKGEVSPVQMEEIKAGEFYTIQEIANKLRFSEAWITYLVQDGRIKGIKPIGGRWRIPRSEYERLTTQGIPPLPREKIRPAVTEIEVDEKLGGIITEEKPKKKKPAFPLDFSNLFGGGKE</sequence>
<dbReference type="InterPro" id="IPR041657">
    <property type="entry name" value="HTH_17"/>
</dbReference>
<dbReference type="GO" id="GO:0003677">
    <property type="term" value="F:DNA binding"/>
    <property type="evidence" value="ECO:0007669"/>
    <property type="project" value="InterPro"/>
</dbReference>
<proteinExistence type="predicted"/>
<dbReference type="InterPro" id="IPR010093">
    <property type="entry name" value="SinI_DNA-bd"/>
</dbReference>
<organism evidence="2">
    <name type="scientific">viral metagenome</name>
    <dbReference type="NCBI Taxonomy" id="1070528"/>
    <lineage>
        <taxon>unclassified sequences</taxon>
        <taxon>metagenomes</taxon>
        <taxon>organismal metagenomes</taxon>
    </lineage>
</organism>
<name>A0A6H2A556_9ZZZZ</name>
<dbReference type="EMBL" id="MT144527">
    <property type="protein sequence ID" value="QJA54665.1"/>
    <property type="molecule type" value="Genomic_DNA"/>
</dbReference>
<dbReference type="Pfam" id="PF12728">
    <property type="entry name" value="HTH_17"/>
    <property type="match status" value="1"/>
</dbReference>
<reference evidence="2" key="1">
    <citation type="submission" date="2020-03" db="EMBL/GenBank/DDBJ databases">
        <title>The deep terrestrial virosphere.</title>
        <authorList>
            <person name="Holmfeldt K."/>
            <person name="Nilsson E."/>
            <person name="Simone D."/>
            <person name="Lopez-Fernandez M."/>
            <person name="Wu X."/>
            <person name="de Brujin I."/>
            <person name="Lundin D."/>
            <person name="Andersson A."/>
            <person name="Bertilsson S."/>
            <person name="Dopson M."/>
        </authorList>
    </citation>
    <scope>NUCLEOTIDE SEQUENCE</scope>
    <source>
        <strain evidence="2">TM448A05485</strain>
    </source>
</reference>
<dbReference type="NCBIfam" id="TIGR01764">
    <property type="entry name" value="excise"/>
    <property type="match status" value="1"/>
</dbReference>
<protein>
    <submittedName>
        <fullName evidence="2">Putative DNA binding, helix-turn-helix domain containing protein</fullName>
    </submittedName>
</protein>
<gene>
    <name evidence="2" type="ORF">TM448A05485_0002</name>
</gene>